<feature type="region of interest" description="Disordered" evidence="1">
    <location>
        <begin position="1"/>
        <end position="26"/>
    </location>
</feature>
<reference evidence="2 3" key="1">
    <citation type="journal article" date="2016" name="Mol. Biol. Evol.">
        <title>Comparative Genomics of Early-Diverging Mushroom-Forming Fungi Provides Insights into the Origins of Lignocellulose Decay Capabilities.</title>
        <authorList>
            <person name="Nagy L.G."/>
            <person name="Riley R."/>
            <person name="Tritt A."/>
            <person name="Adam C."/>
            <person name="Daum C."/>
            <person name="Floudas D."/>
            <person name="Sun H."/>
            <person name="Yadav J.S."/>
            <person name="Pangilinan J."/>
            <person name="Larsson K.H."/>
            <person name="Matsuura K."/>
            <person name="Barry K."/>
            <person name="Labutti K."/>
            <person name="Kuo R."/>
            <person name="Ohm R.A."/>
            <person name="Bhattacharya S.S."/>
            <person name="Shirouzu T."/>
            <person name="Yoshinaga Y."/>
            <person name="Martin F.M."/>
            <person name="Grigoriev I.V."/>
            <person name="Hibbett D.S."/>
        </authorList>
    </citation>
    <scope>NUCLEOTIDE SEQUENCE [LARGE SCALE GENOMIC DNA]</scope>
    <source>
        <strain evidence="2 3">HHB14362 ss-1</strain>
    </source>
</reference>
<evidence type="ECO:0000313" key="2">
    <source>
        <dbReference type="EMBL" id="KZT29210.1"/>
    </source>
</evidence>
<evidence type="ECO:0000313" key="3">
    <source>
        <dbReference type="Proteomes" id="UP000076761"/>
    </source>
</evidence>
<dbReference type="OrthoDB" id="3248009at2759"/>
<keyword evidence="3" id="KW-1185">Reference proteome</keyword>
<dbReference type="STRING" id="1314782.A0A165V646"/>
<dbReference type="Pfam" id="PF20414">
    <property type="entry name" value="DUF6698"/>
    <property type="match status" value="1"/>
</dbReference>
<name>A0A165V646_9AGAM</name>
<dbReference type="EMBL" id="KV425555">
    <property type="protein sequence ID" value="KZT29210.1"/>
    <property type="molecule type" value="Genomic_DNA"/>
</dbReference>
<sequence>MKRARTQRHESESDTESDSDEDSNDENAVVHAGRHFVIMYGPWLQDKRKTFDLVADDSFNEKTRFEKEQNKVQAQLHEILNILPTRPRQFFLSGMSSQRSNTSSRLRRQVTAIFNAGLPVEVTAVDMLSSTTRRDKFQDYIGWIVNDEGQGSYSNLDVAILHKDYDGKFDYKTIFLNPLLMHVFAAIIRGPVSATAMIGPEKTAAPPTDNMELRLGLKNTTPGAIAATAVSARWALSADEKFQSRGAITGINYKAAFEEYLHYLMTGLWNKKASVMNIFRVWDTTLFPNTGSSLVHMQEDRSHDEFRSALEALDADEQELSGEEDNDPEDEANHGEDL</sequence>
<organism evidence="2 3">
    <name type="scientific">Neolentinus lepideus HHB14362 ss-1</name>
    <dbReference type="NCBI Taxonomy" id="1314782"/>
    <lineage>
        <taxon>Eukaryota</taxon>
        <taxon>Fungi</taxon>
        <taxon>Dikarya</taxon>
        <taxon>Basidiomycota</taxon>
        <taxon>Agaricomycotina</taxon>
        <taxon>Agaricomycetes</taxon>
        <taxon>Gloeophyllales</taxon>
        <taxon>Gloeophyllaceae</taxon>
        <taxon>Neolentinus</taxon>
    </lineage>
</organism>
<feature type="region of interest" description="Disordered" evidence="1">
    <location>
        <begin position="313"/>
        <end position="338"/>
    </location>
</feature>
<feature type="compositionally biased region" description="Acidic residues" evidence="1">
    <location>
        <begin position="13"/>
        <end position="25"/>
    </location>
</feature>
<proteinExistence type="predicted"/>
<evidence type="ECO:0000256" key="1">
    <source>
        <dbReference type="SAM" id="MobiDB-lite"/>
    </source>
</evidence>
<gene>
    <name evidence="2" type="ORF">NEOLEDRAFT_1057477</name>
</gene>
<dbReference type="InterPro" id="IPR046521">
    <property type="entry name" value="DUF6698"/>
</dbReference>
<accession>A0A165V646</accession>
<protein>
    <submittedName>
        <fullName evidence="2">Uncharacterized protein</fullName>
    </submittedName>
</protein>
<dbReference type="AlphaFoldDB" id="A0A165V646"/>
<feature type="compositionally biased region" description="Acidic residues" evidence="1">
    <location>
        <begin position="313"/>
        <end position="330"/>
    </location>
</feature>
<dbReference type="Proteomes" id="UP000076761">
    <property type="component" value="Unassembled WGS sequence"/>
</dbReference>
<dbReference type="InParanoid" id="A0A165V646"/>